<feature type="domain" description="TonB-dependent receptor plug" evidence="11">
    <location>
        <begin position="147"/>
        <end position="252"/>
    </location>
</feature>
<comment type="subcellular location">
    <subcellularLocation>
        <location evidence="1 8">Cell outer membrane</location>
        <topology evidence="1 8">Multi-pass membrane protein</topology>
    </subcellularLocation>
</comment>
<dbReference type="NCBIfam" id="TIGR04056">
    <property type="entry name" value="OMP_RagA_SusC"/>
    <property type="match status" value="1"/>
</dbReference>
<comment type="caution">
    <text evidence="12">The sequence shown here is derived from an EMBL/GenBank/DDBJ whole genome shotgun (WGS) entry which is preliminary data.</text>
</comment>
<dbReference type="InterPro" id="IPR023997">
    <property type="entry name" value="TonB-dep_OMP_SusC/RagA_CS"/>
</dbReference>
<dbReference type="InterPro" id="IPR039426">
    <property type="entry name" value="TonB-dep_rcpt-like"/>
</dbReference>
<evidence type="ECO:0000256" key="9">
    <source>
        <dbReference type="RuleBase" id="RU003357"/>
    </source>
</evidence>
<proteinExistence type="inferred from homology"/>
<gene>
    <name evidence="12" type="ORF">DWW10_06970</name>
</gene>
<keyword evidence="12" id="KW-0675">Receptor</keyword>
<evidence type="ECO:0000256" key="1">
    <source>
        <dbReference type="ARBA" id="ARBA00004571"/>
    </source>
</evidence>
<dbReference type="GO" id="GO:0009279">
    <property type="term" value="C:cell outer membrane"/>
    <property type="evidence" value="ECO:0007669"/>
    <property type="project" value="UniProtKB-SubCell"/>
</dbReference>
<keyword evidence="2 8" id="KW-0813">Transport</keyword>
<dbReference type="Pfam" id="PF07715">
    <property type="entry name" value="Plug"/>
    <property type="match status" value="1"/>
</dbReference>
<evidence type="ECO:0000259" key="10">
    <source>
        <dbReference type="Pfam" id="PF00593"/>
    </source>
</evidence>
<dbReference type="Pfam" id="PF00593">
    <property type="entry name" value="TonB_dep_Rec_b-barrel"/>
    <property type="match status" value="1"/>
</dbReference>
<evidence type="ECO:0000313" key="13">
    <source>
        <dbReference type="Proteomes" id="UP000283850"/>
    </source>
</evidence>
<dbReference type="Pfam" id="PF13715">
    <property type="entry name" value="CarbopepD_reg_2"/>
    <property type="match status" value="1"/>
</dbReference>
<dbReference type="SUPFAM" id="SSF56935">
    <property type="entry name" value="Porins"/>
    <property type="match status" value="1"/>
</dbReference>
<accession>A0A412YCM1</accession>
<evidence type="ECO:0000256" key="2">
    <source>
        <dbReference type="ARBA" id="ARBA00022448"/>
    </source>
</evidence>
<dbReference type="RefSeq" id="WP_118421267.1">
    <property type="nucleotide sequence ID" value="NZ_QRZF01000004.1"/>
</dbReference>
<comment type="similarity">
    <text evidence="8 9">Belongs to the TonB-dependent receptor family.</text>
</comment>
<evidence type="ECO:0000313" key="12">
    <source>
        <dbReference type="EMBL" id="RGV55290.1"/>
    </source>
</evidence>
<dbReference type="Gene3D" id="2.60.40.1120">
    <property type="entry name" value="Carboxypeptidase-like, regulatory domain"/>
    <property type="match status" value="1"/>
</dbReference>
<dbReference type="Gene3D" id="2.170.130.10">
    <property type="entry name" value="TonB-dependent receptor, plug domain"/>
    <property type="match status" value="1"/>
</dbReference>
<keyword evidence="3 8" id="KW-1134">Transmembrane beta strand</keyword>
<name>A0A412YCM1_9BACE</name>
<sequence length="1041" mass="113683">MKNFKFNLSMRNHFFVDRVLSLFFALTTGLMAVPFVNAKAVVSEDAVYSLQQDRNTVCKGRVVDLKGEPLIGVTVQVKNANETVAGTVTDIDGNFTINVSASSSLLFSYIGYKPQVIKAKNQMMVTLEEDSQNLEEVIVVGYGQQKKSDLSSSISVVDVNQVKAGSVLPNVANALEGTTPGVSVTTSSGAPGAGVNIRIRGISSFSDSEPLVIIDGAPGNLNDVNSGDIESLQVLKDAASAAIYGSRAANGVIIVTTKKGKAGKVNVEFNTSLTMQMPGKKMDIANAEEYAILNNAARQAAGKPIYDCLSDPASLGKGTDFQDEFYAAAPLINTYLSISGGNDNSTYRLSGSFIDQQGIAVTSKYQKFVLSYAGQQKKGAFTFGENIGFTKFKKNSVPDWLIQGLLVAQPIIPLYDSENECGFGGVPSEIANQGTNVYGMAKLVDNHNINANLNFDVYAQVNFLKDFNYKINVGYKNWWGHSYSYTPSYYMSTNVQKERATLSETRSETAHLIVENTLMYKKVVAGHSFDALLGYTFERDKSRNLGGSAEGFPNNWIKVIDASTKYGINATGGAGEWDMISVLARFLYNYKSKYYLTANVRRDGSSRFAKNNRWGTFPSFSVAWRVSSESFFESIRSVVNDLKIRASYGVLGNQPGGNYAYIATGGYATNLGYLFGNGSDFIRGASINGYTDTNIQWERTKSTNIGFDANLLDCISLTANYFYNKTDKLLMGVPIAPSIGGGSPITNTGKMRNKGFEFNASYHSSSSHDFQYNISANLSTVSNKVLKMGTTGETLYGDKLNSSNQSITGAREDYPIGSFFLKHSLGIFQSQEEIDNYKDEEGKLIQPNATPGDIKYLDANKDGVINGSDAIFSGSPFPDFSYGLNFSGSYKDFDFTIFLQGTYGNKMFDANTHRLHNSTTDFNLSKDLLNAWTPENTNTNIPRLILTDPNHNTDPSTRFLSDASYLRVKTLQVGYTFPTGLIKKIGLNSLRVYLSANNLFTITGYDGYDPSYTSSGLLNAGLDQSIYPLAKNVTCGFTLRF</sequence>
<dbReference type="InterPro" id="IPR000531">
    <property type="entry name" value="Beta-barrel_TonB"/>
</dbReference>
<organism evidence="12 13">
    <name type="scientific">Bacteroides intestinalis</name>
    <dbReference type="NCBI Taxonomy" id="329854"/>
    <lineage>
        <taxon>Bacteria</taxon>
        <taxon>Pseudomonadati</taxon>
        <taxon>Bacteroidota</taxon>
        <taxon>Bacteroidia</taxon>
        <taxon>Bacteroidales</taxon>
        <taxon>Bacteroidaceae</taxon>
        <taxon>Bacteroides</taxon>
    </lineage>
</organism>
<keyword evidence="4 8" id="KW-0812">Transmembrane</keyword>
<dbReference type="PROSITE" id="PS52016">
    <property type="entry name" value="TONB_DEPENDENT_REC_3"/>
    <property type="match status" value="1"/>
</dbReference>
<evidence type="ECO:0000256" key="4">
    <source>
        <dbReference type="ARBA" id="ARBA00022692"/>
    </source>
</evidence>
<dbReference type="Proteomes" id="UP000283850">
    <property type="component" value="Unassembled WGS sequence"/>
</dbReference>
<dbReference type="NCBIfam" id="TIGR04057">
    <property type="entry name" value="SusC_RagA_signa"/>
    <property type="match status" value="1"/>
</dbReference>
<evidence type="ECO:0000256" key="7">
    <source>
        <dbReference type="ARBA" id="ARBA00023237"/>
    </source>
</evidence>
<dbReference type="SUPFAM" id="SSF49464">
    <property type="entry name" value="Carboxypeptidase regulatory domain-like"/>
    <property type="match status" value="1"/>
</dbReference>
<dbReference type="InterPro" id="IPR012910">
    <property type="entry name" value="Plug_dom"/>
</dbReference>
<evidence type="ECO:0000256" key="3">
    <source>
        <dbReference type="ARBA" id="ARBA00022452"/>
    </source>
</evidence>
<feature type="domain" description="TonB-dependent receptor-like beta-barrel" evidence="10">
    <location>
        <begin position="443"/>
        <end position="999"/>
    </location>
</feature>
<dbReference type="EMBL" id="QRZF01000004">
    <property type="protein sequence ID" value="RGV55290.1"/>
    <property type="molecule type" value="Genomic_DNA"/>
</dbReference>
<dbReference type="AlphaFoldDB" id="A0A412YCM1"/>
<dbReference type="InterPro" id="IPR037066">
    <property type="entry name" value="Plug_dom_sf"/>
</dbReference>
<evidence type="ECO:0000256" key="8">
    <source>
        <dbReference type="PROSITE-ProRule" id="PRU01360"/>
    </source>
</evidence>
<dbReference type="InterPro" id="IPR008969">
    <property type="entry name" value="CarboxyPept-like_regulatory"/>
</dbReference>
<dbReference type="InterPro" id="IPR023996">
    <property type="entry name" value="TonB-dep_OMP_SusC/RagA"/>
</dbReference>
<dbReference type="InterPro" id="IPR036942">
    <property type="entry name" value="Beta-barrel_TonB_sf"/>
</dbReference>
<evidence type="ECO:0000256" key="5">
    <source>
        <dbReference type="ARBA" id="ARBA00023077"/>
    </source>
</evidence>
<keyword evidence="5 9" id="KW-0798">TonB box</keyword>
<protein>
    <submittedName>
        <fullName evidence="12">TonB-dependent receptor</fullName>
    </submittedName>
</protein>
<evidence type="ECO:0000256" key="6">
    <source>
        <dbReference type="ARBA" id="ARBA00023136"/>
    </source>
</evidence>
<keyword evidence="7 8" id="KW-0998">Cell outer membrane</keyword>
<keyword evidence="6 8" id="KW-0472">Membrane</keyword>
<evidence type="ECO:0000259" key="11">
    <source>
        <dbReference type="Pfam" id="PF07715"/>
    </source>
</evidence>
<dbReference type="Gene3D" id="2.40.170.20">
    <property type="entry name" value="TonB-dependent receptor, beta-barrel domain"/>
    <property type="match status" value="1"/>
</dbReference>
<reference evidence="12 13" key="1">
    <citation type="submission" date="2018-08" db="EMBL/GenBank/DDBJ databases">
        <title>A genome reference for cultivated species of the human gut microbiota.</title>
        <authorList>
            <person name="Zou Y."/>
            <person name="Xue W."/>
            <person name="Luo G."/>
        </authorList>
    </citation>
    <scope>NUCLEOTIDE SEQUENCE [LARGE SCALE GENOMIC DNA]</scope>
    <source>
        <strain evidence="12 13">AF14-32</strain>
    </source>
</reference>